<evidence type="ECO:0000259" key="9">
    <source>
        <dbReference type="Pfam" id="PF05420"/>
    </source>
</evidence>
<dbReference type="SUPFAM" id="SSF48452">
    <property type="entry name" value="TPR-like"/>
    <property type="match status" value="3"/>
</dbReference>
<comment type="caution">
    <text evidence="10">The sequence shown here is derived from an EMBL/GenBank/DDBJ whole genome shotgun (WGS) entry which is preliminary data.</text>
</comment>
<feature type="signal peptide" evidence="8">
    <location>
        <begin position="1"/>
        <end position="27"/>
    </location>
</feature>
<evidence type="ECO:0000256" key="1">
    <source>
        <dbReference type="ARBA" id="ARBA00003476"/>
    </source>
</evidence>
<feature type="repeat" description="TPR" evidence="7">
    <location>
        <begin position="236"/>
        <end position="269"/>
    </location>
</feature>
<keyword evidence="11" id="KW-1185">Reference proteome</keyword>
<evidence type="ECO:0000256" key="6">
    <source>
        <dbReference type="ARBA" id="ARBA00022916"/>
    </source>
</evidence>
<dbReference type="EMBL" id="JADSJP010000002">
    <property type="protein sequence ID" value="MBG2878034.1"/>
    <property type="molecule type" value="Genomic_DNA"/>
</dbReference>
<evidence type="ECO:0000256" key="8">
    <source>
        <dbReference type="SAM" id="SignalP"/>
    </source>
</evidence>
<evidence type="ECO:0000313" key="10">
    <source>
        <dbReference type="EMBL" id="MBG2878034.1"/>
    </source>
</evidence>
<dbReference type="Pfam" id="PF05420">
    <property type="entry name" value="BCSC_C"/>
    <property type="match status" value="1"/>
</dbReference>
<protein>
    <submittedName>
        <fullName evidence="10">Cellulose biosynthesis protein BcsC</fullName>
    </submittedName>
</protein>
<accession>A0ABS0IQB0</accession>
<dbReference type="PROSITE" id="PS50005">
    <property type="entry name" value="TPR"/>
    <property type="match status" value="3"/>
</dbReference>
<dbReference type="SMART" id="SM00028">
    <property type="entry name" value="TPR"/>
    <property type="match status" value="5"/>
</dbReference>
<comment type="function">
    <text evidence="1">Required for maximal bacterial cellulose synthesis.</text>
</comment>
<gene>
    <name evidence="10" type="primary">bcsC</name>
    <name evidence="10" type="ORF">I4902_01965</name>
</gene>
<dbReference type="InterPro" id="IPR008410">
    <property type="entry name" value="BCSC_C"/>
</dbReference>
<evidence type="ECO:0000256" key="2">
    <source>
        <dbReference type="ARBA" id="ARBA00005186"/>
    </source>
</evidence>
<feature type="chain" id="PRO_5045951759" evidence="8">
    <location>
        <begin position="28"/>
        <end position="1108"/>
    </location>
</feature>
<keyword evidence="5 7" id="KW-0802">TPR repeat</keyword>
<proteinExistence type="predicted"/>
<comment type="pathway">
    <text evidence="2">Glycan metabolism; bacterial cellulose biosynthesis.</text>
</comment>
<dbReference type="NCBIfam" id="NF008520">
    <property type="entry name" value="PRK11447.1"/>
    <property type="match status" value="1"/>
</dbReference>
<feature type="domain" description="Cellulose synthase operon C C-terminal" evidence="9">
    <location>
        <begin position="739"/>
        <end position="1088"/>
    </location>
</feature>
<evidence type="ECO:0000256" key="4">
    <source>
        <dbReference type="ARBA" id="ARBA00022737"/>
    </source>
</evidence>
<dbReference type="RefSeq" id="WP_196566664.1">
    <property type="nucleotide sequence ID" value="NZ_JADRYY010000006.1"/>
</dbReference>
<sequence>MWQFGHTHRHSVIALFLLTGFLPVTQASEETTETFLQEQVRLGTSTGNEALVAQSLHRLALIKPNDPNILLMQIQFAVKQKDNAKAQQLFAQLGTQFPQSEQYQRAIKTLSLTTDINRQKLQRAQLYRTAGRYDDALNLYDEIYRGMPPDETLALEYIQVLMQSSHDDKMDRLDHIYRQYPQNAKIASLYQQQSTIKSAVITNTTGTTSTVKPKTDVASLPIATLKQKARQQPDNADIVGTLGVRYSRANQRGAAIFYLSQALKLSPNHDNSGQWRAMLQANQYWHLLSKGDEALLKQDYELAERYFNQLNKLSPYESEPYIGLGNIAVAQHQFDLAESHYLQALKYQPNHPATLHSLAKLYRQQSHDKAQQFINSLTPRQYKNLAEDYGYIISGIRQDLAADDEHKEQYLSAIEKRKAIAKDYPNDVWNIYRLTDDLLITQQDAVAEEYFDKLNRRLPNDASRLYAYALYLNKTGRETQALDTLKTIPLSQRSESMKALDSRLRFGEILAHAESLRAKGQEQQAVDYLFAHIPPEQKIQTYLLLANWAQERNNLEQALSYYHTALNLEPNNETALLGATDVALAQGQKAQAKYYLAKIETLLPSQFNSNSIRRVANAEKEVGNTEKAQHYFAYLAQQIETEPNSADPLVLRDIARFQRDGQHRQQAHYYYQQAMIKDGITDRLPKDNIEYTTLMRNDEKDNWLSRSLRADADALYRQQEWRFTLEHDYWGSSGSEGYSKLRAHTTMLQLDHPVYNGRFFWRADLVNLNSGKLSTSPYDSKFGTCYRTGCFPLEQKSFGVSPAIGWENGQWQWDLGTTPLGFEVTDWVGKIAYSHDLFNVGWTLDIHRRPVNSSLLAFSGQRDVWTNQTWGGVRRTGFRLSGSYDLGGKDGYWGEVSIDKLTGKNVEDNSSVRGMGGYYYKLINENNRRVSVGLSTMLWHYDKDLSGYTLGQGGYYSPQKYVSLGIPINYRERTENWSWELSGSLSWSYSQTDDRKRYPLQNLVSPDKFKHYMDELSPEDREEIMRLYYQERDAVDEGDASNGFGYTARALVEHRITPHWFIGAAIDIQQAKNYTPSHALMYLRYSFDGWNGDLDLPPNPLIPYADFK</sequence>
<name>A0ABS0IQB0_9GAMM</name>
<feature type="repeat" description="TPR" evidence="7">
    <location>
        <begin position="318"/>
        <end position="351"/>
    </location>
</feature>
<evidence type="ECO:0000256" key="7">
    <source>
        <dbReference type="PROSITE-ProRule" id="PRU00339"/>
    </source>
</evidence>
<organism evidence="10 11">
    <name type="scientific">Proteus alimentorum</name>
    <dbReference type="NCBI Taxonomy" id="1973495"/>
    <lineage>
        <taxon>Bacteria</taxon>
        <taxon>Pseudomonadati</taxon>
        <taxon>Pseudomonadota</taxon>
        <taxon>Gammaproteobacteria</taxon>
        <taxon>Enterobacterales</taxon>
        <taxon>Morganellaceae</taxon>
        <taxon>Proteus</taxon>
    </lineage>
</organism>
<dbReference type="InterPro" id="IPR011990">
    <property type="entry name" value="TPR-like_helical_dom_sf"/>
</dbReference>
<dbReference type="PANTHER" id="PTHR12558:SF13">
    <property type="entry name" value="CELL DIVISION CYCLE PROTEIN 27 HOMOLOG"/>
    <property type="match status" value="1"/>
</dbReference>
<dbReference type="PANTHER" id="PTHR12558">
    <property type="entry name" value="CELL DIVISION CYCLE 16,23,27"/>
    <property type="match status" value="1"/>
</dbReference>
<evidence type="ECO:0000256" key="3">
    <source>
        <dbReference type="ARBA" id="ARBA00022729"/>
    </source>
</evidence>
<keyword evidence="4" id="KW-0677">Repeat</keyword>
<keyword evidence="3 8" id="KW-0732">Signal</keyword>
<evidence type="ECO:0000313" key="11">
    <source>
        <dbReference type="Proteomes" id="UP000614721"/>
    </source>
</evidence>
<reference evidence="10 11" key="1">
    <citation type="submission" date="2020-11" db="EMBL/GenBank/DDBJ databases">
        <title>Enhanced detection system for hospital associated transmission using whole genome sequencing surveillance.</title>
        <authorList>
            <person name="Harrison L.H."/>
            <person name="Van Tyne D."/>
            <person name="Marsh J.W."/>
            <person name="Griffith M.P."/>
            <person name="Snyder D.J."/>
            <person name="Cooper V.S."/>
            <person name="Mustapha M."/>
        </authorList>
    </citation>
    <scope>NUCLEOTIDE SEQUENCE [LARGE SCALE GENOMIC DNA]</scope>
    <source>
        <strain evidence="10 11">PR00075</strain>
    </source>
</reference>
<evidence type="ECO:0000256" key="5">
    <source>
        <dbReference type="ARBA" id="ARBA00022803"/>
    </source>
</evidence>
<feature type="repeat" description="TPR" evidence="7">
    <location>
        <begin position="539"/>
        <end position="572"/>
    </location>
</feature>
<dbReference type="Proteomes" id="UP000614721">
    <property type="component" value="Unassembled WGS sequence"/>
</dbReference>
<keyword evidence="6" id="KW-0135">Cellulose biosynthesis</keyword>
<dbReference type="InterPro" id="IPR019734">
    <property type="entry name" value="TPR_rpt"/>
</dbReference>
<dbReference type="Gene3D" id="1.25.40.10">
    <property type="entry name" value="Tetratricopeptide repeat domain"/>
    <property type="match status" value="3"/>
</dbReference>